<dbReference type="EMBL" id="JAUSWC010000004">
    <property type="protein sequence ID" value="MDQ0486759.1"/>
    <property type="molecule type" value="Genomic_DNA"/>
</dbReference>
<protein>
    <recommendedName>
        <fullName evidence="4">AAA+ ATPase domain-containing protein</fullName>
    </recommendedName>
</protein>
<feature type="compositionally biased region" description="Basic and acidic residues" evidence="1">
    <location>
        <begin position="381"/>
        <end position="391"/>
    </location>
</feature>
<name>A0ABU0KEW9_9ACTN</name>
<feature type="region of interest" description="Disordered" evidence="1">
    <location>
        <begin position="381"/>
        <end position="402"/>
    </location>
</feature>
<accession>A0ABU0KEW9</accession>
<reference evidence="2 3" key="1">
    <citation type="submission" date="2023-07" db="EMBL/GenBank/DDBJ databases">
        <title>Genomic Encyclopedia of Type Strains, Phase IV (KMG-IV): sequencing the most valuable type-strain genomes for metagenomic binning, comparative biology and taxonomic classification.</title>
        <authorList>
            <person name="Goeker M."/>
        </authorList>
    </citation>
    <scope>NUCLEOTIDE SEQUENCE [LARGE SCALE GENOMIC DNA]</scope>
    <source>
        <strain evidence="2 3">DSM 40573</strain>
    </source>
</reference>
<proteinExistence type="predicted"/>
<evidence type="ECO:0000256" key="1">
    <source>
        <dbReference type="SAM" id="MobiDB-lite"/>
    </source>
</evidence>
<comment type="caution">
    <text evidence="2">The sequence shown here is derived from an EMBL/GenBank/DDBJ whole genome shotgun (WGS) entry which is preliminary data.</text>
</comment>
<organism evidence="2 3">
    <name type="scientific">Streptomyces thermodiastaticus</name>
    <dbReference type="NCBI Taxonomy" id="44061"/>
    <lineage>
        <taxon>Bacteria</taxon>
        <taxon>Bacillati</taxon>
        <taxon>Actinomycetota</taxon>
        <taxon>Actinomycetes</taxon>
        <taxon>Kitasatosporales</taxon>
        <taxon>Streptomycetaceae</taxon>
        <taxon>Streptomyces</taxon>
    </lineage>
</organism>
<dbReference type="InterPro" id="IPR027417">
    <property type="entry name" value="P-loop_NTPase"/>
</dbReference>
<dbReference type="SUPFAM" id="SSF52540">
    <property type="entry name" value="P-loop containing nucleoside triphosphate hydrolases"/>
    <property type="match status" value="1"/>
</dbReference>
<gene>
    <name evidence="2" type="ORF">QO019_001594</name>
</gene>
<evidence type="ECO:0000313" key="2">
    <source>
        <dbReference type="EMBL" id="MDQ0486759.1"/>
    </source>
</evidence>
<evidence type="ECO:0000313" key="3">
    <source>
        <dbReference type="Proteomes" id="UP001236795"/>
    </source>
</evidence>
<sequence length="638" mass="71285">MTPHLIYRQARWRLKSCSAYGPVDEGQQMPLEVNKHVQRIRRYQPFDADTSEMIYELQADWTQSLFPVVTLKYLLDAIERPTTKTIVLTGDAGHGKTSLCASLLAELRVDAEPITPEVRKAVFLELSGAGDASRSIGQTRSGRPLYILSDLSELSPQAGARKLVELLDPPDEGIAIICANEGQLRKCVAEDDNLGKGGTGRAKILVKTLTEGIVRGQVTDPDGTVTVINLNYQSVAADSDNGGLIPWVLKQWTTNQWSRWKPCETCDARNVCPILANRNELNDLTRGPQRRAAIRDVFAAAERTGAVITTRQALSVTSYMLTGGLSCENVHAKYQRSHSNRLWQAPHLYHQALFGDRLTQQQRHLVPAFFALRKLDPGKVSRRQVDDRLDPDTAGDFPPADASSYLQKVRTNRDVQKQAEQLRGLYTFLRRADFFNSDDDTDRFARMGLQAGDDFVRVQDKNRDPADTRVRDRFLKGLEAVQGIHRAGSNPDFFILDPAFFTHRARAAVISRRVPSKGVEVVDQVTQWQREAGTGTTPEMQNAVEWLNRAIYIRIPAIAPNQNAVSVEADLLRFELLTRWAAGLRSEVQHEAEIRGLSGSLAELADSSNKEDEIQVLVGNIMRKLMIDVGDKIRSVRA</sequence>
<dbReference type="Proteomes" id="UP001236795">
    <property type="component" value="Unassembled WGS sequence"/>
</dbReference>
<evidence type="ECO:0008006" key="4">
    <source>
        <dbReference type="Google" id="ProtNLM"/>
    </source>
</evidence>
<keyword evidence="3" id="KW-1185">Reference proteome</keyword>